<dbReference type="PROSITE" id="PS51194">
    <property type="entry name" value="HELICASE_CTER"/>
    <property type="match status" value="1"/>
</dbReference>
<dbReference type="GO" id="GO:0003677">
    <property type="term" value="F:DNA binding"/>
    <property type="evidence" value="ECO:0007669"/>
    <property type="project" value="InterPro"/>
</dbReference>
<dbReference type="InterPro" id="IPR027417">
    <property type="entry name" value="P-loop_NTPase"/>
</dbReference>
<dbReference type="Gene3D" id="3.40.50.300">
    <property type="entry name" value="P-loop containing nucleotide triphosphate hydrolases"/>
    <property type="match status" value="2"/>
</dbReference>
<dbReference type="GO" id="GO:0004386">
    <property type="term" value="F:helicase activity"/>
    <property type="evidence" value="ECO:0007669"/>
    <property type="project" value="UniProtKB-KW"/>
</dbReference>
<gene>
    <name evidence="7" type="ORF">EVA95_01710</name>
</gene>
<evidence type="ECO:0000313" key="8">
    <source>
        <dbReference type="Proteomes" id="UP000319384"/>
    </source>
</evidence>
<evidence type="ECO:0000256" key="1">
    <source>
        <dbReference type="ARBA" id="ARBA00022741"/>
    </source>
</evidence>
<dbReference type="PROSITE" id="PS51192">
    <property type="entry name" value="HELICASE_ATP_BIND_1"/>
    <property type="match status" value="1"/>
</dbReference>
<dbReference type="GO" id="GO:0005524">
    <property type="term" value="F:ATP binding"/>
    <property type="evidence" value="ECO:0007669"/>
    <property type="project" value="UniProtKB-KW"/>
</dbReference>
<dbReference type="InterPro" id="IPR001650">
    <property type="entry name" value="Helicase_C-like"/>
</dbReference>
<dbReference type="InterPro" id="IPR006935">
    <property type="entry name" value="Helicase/UvrB_N"/>
</dbReference>
<sequence>MKLREWQEKAFPLWWIKKRGIIKVVTGGGKTFFAIHCIKKYLEAYPEKLILIVVPSIALLDQWYESLSQEYSNKDIALNGGGEQVNKLTKICISTIDSLKNVIEDVDYQNTLLIVDECHKIGTEKRGDMLTNNWHATLGLSATPERDYDDNFYIIIKKILGDIIFDYDYIDAREDEVIVNFKLLYGYAALLPEEEDKYKKFTKSIQRRAATIGGNDMNDYPLKMLIFNRARLVKNSKNRIPYGLELIQKYKRDSWIVFTENKKQAKEFNKIINKKGFKSGIYNTDLKDDERQENLENFKSGKLNVLVSCTALDEGFDMPEADGAMILSASSSKRQRIQRMGRVLRITANKENALIVTVYSSKTEYEKLREESNRYQLEGVPVKWQQMSL</sequence>
<accession>A0A520MZR4</accession>
<dbReference type="SMART" id="SM00487">
    <property type="entry name" value="DEXDc"/>
    <property type="match status" value="1"/>
</dbReference>
<comment type="caution">
    <text evidence="7">The sequence shown here is derived from an EMBL/GenBank/DDBJ whole genome shotgun (WGS) entry which is preliminary data.</text>
</comment>
<evidence type="ECO:0000256" key="3">
    <source>
        <dbReference type="ARBA" id="ARBA00022806"/>
    </source>
</evidence>
<dbReference type="EMBL" id="SHBH01000008">
    <property type="protein sequence ID" value="RZO26711.1"/>
    <property type="molecule type" value="Genomic_DNA"/>
</dbReference>
<name>A0A520MZR4_9GAMM</name>
<dbReference type="InterPro" id="IPR050615">
    <property type="entry name" value="ATP-dep_DNA_Helicase"/>
</dbReference>
<dbReference type="PANTHER" id="PTHR11274">
    <property type="entry name" value="RAD25/XP-B DNA REPAIR HELICASE"/>
    <property type="match status" value="1"/>
</dbReference>
<protein>
    <submittedName>
        <fullName evidence="7">DEAD/DEAH box helicase</fullName>
    </submittedName>
</protein>
<evidence type="ECO:0000256" key="4">
    <source>
        <dbReference type="ARBA" id="ARBA00022840"/>
    </source>
</evidence>
<proteinExistence type="predicted"/>
<evidence type="ECO:0000259" key="6">
    <source>
        <dbReference type="PROSITE" id="PS51194"/>
    </source>
</evidence>
<feature type="domain" description="Helicase ATP-binding" evidence="5">
    <location>
        <begin position="11"/>
        <end position="162"/>
    </location>
</feature>
<dbReference type="SUPFAM" id="SSF52540">
    <property type="entry name" value="P-loop containing nucleoside triphosphate hydrolases"/>
    <property type="match status" value="1"/>
</dbReference>
<reference evidence="7 8" key="1">
    <citation type="submission" date="2019-02" db="EMBL/GenBank/DDBJ databases">
        <title>Prokaryotic population dynamics and viral predation in marine succession experiment using metagenomics: the confinement effect.</title>
        <authorList>
            <person name="Haro-Moreno J.M."/>
            <person name="Rodriguez-Valera F."/>
            <person name="Lopez-Perez M."/>
        </authorList>
    </citation>
    <scope>NUCLEOTIDE SEQUENCE [LARGE SCALE GENOMIC DNA]</scope>
    <source>
        <strain evidence="7">MED-G162</strain>
    </source>
</reference>
<keyword evidence="1" id="KW-0547">Nucleotide-binding</keyword>
<evidence type="ECO:0000313" key="7">
    <source>
        <dbReference type="EMBL" id="RZO26711.1"/>
    </source>
</evidence>
<organism evidence="7 8">
    <name type="scientific">SAR86 cluster bacterium</name>
    <dbReference type="NCBI Taxonomy" id="2030880"/>
    <lineage>
        <taxon>Bacteria</taxon>
        <taxon>Pseudomonadati</taxon>
        <taxon>Pseudomonadota</taxon>
        <taxon>Gammaproteobacteria</taxon>
        <taxon>SAR86 cluster</taxon>
    </lineage>
</organism>
<dbReference type="GO" id="GO:0016787">
    <property type="term" value="F:hydrolase activity"/>
    <property type="evidence" value="ECO:0007669"/>
    <property type="project" value="UniProtKB-KW"/>
</dbReference>
<keyword evidence="4" id="KW-0067">ATP-binding</keyword>
<dbReference type="AlphaFoldDB" id="A0A520MZR4"/>
<dbReference type="Pfam" id="PF00271">
    <property type="entry name" value="Helicase_C"/>
    <property type="match status" value="1"/>
</dbReference>
<dbReference type="CDD" id="cd17926">
    <property type="entry name" value="DEXHc_RE"/>
    <property type="match status" value="1"/>
</dbReference>
<dbReference type="PANTHER" id="PTHR11274:SF0">
    <property type="entry name" value="GENERAL TRANSCRIPTION AND DNA REPAIR FACTOR IIH HELICASE SUBUNIT XPB"/>
    <property type="match status" value="1"/>
</dbReference>
<dbReference type="Proteomes" id="UP000319384">
    <property type="component" value="Unassembled WGS sequence"/>
</dbReference>
<evidence type="ECO:0000259" key="5">
    <source>
        <dbReference type="PROSITE" id="PS51192"/>
    </source>
</evidence>
<evidence type="ECO:0000256" key="2">
    <source>
        <dbReference type="ARBA" id="ARBA00022801"/>
    </source>
</evidence>
<dbReference type="Pfam" id="PF04851">
    <property type="entry name" value="ResIII"/>
    <property type="match status" value="1"/>
</dbReference>
<feature type="domain" description="Helicase C-terminal" evidence="6">
    <location>
        <begin position="245"/>
        <end position="388"/>
    </location>
</feature>
<dbReference type="SMART" id="SM00490">
    <property type="entry name" value="HELICc"/>
    <property type="match status" value="1"/>
</dbReference>
<dbReference type="InterPro" id="IPR014001">
    <property type="entry name" value="Helicase_ATP-bd"/>
</dbReference>
<keyword evidence="2" id="KW-0378">Hydrolase</keyword>
<keyword evidence="3 7" id="KW-0347">Helicase</keyword>